<feature type="transmembrane region" description="Helical" evidence="8">
    <location>
        <begin position="32"/>
        <end position="56"/>
    </location>
</feature>
<evidence type="ECO:0000256" key="6">
    <source>
        <dbReference type="ARBA" id="ARBA00022989"/>
    </source>
</evidence>
<dbReference type="GO" id="GO:0102334">
    <property type="term" value="F:N,N'-diacetylbacilliosaminyl-1-phosphate transferase activity"/>
    <property type="evidence" value="ECO:0007669"/>
    <property type="project" value="UniProtKB-EC"/>
</dbReference>
<evidence type="ECO:0000256" key="3">
    <source>
        <dbReference type="ARBA" id="ARBA00022475"/>
    </source>
</evidence>
<evidence type="ECO:0000256" key="4">
    <source>
        <dbReference type="ARBA" id="ARBA00022679"/>
    </source>
</evidence>
<keyword evidence="5 8" id="KW-0812">Transmembrane</keyword>
<dbReference type="PANTHER" id="PTHR30576">
    <property type="entry name" value="COLANIC BIOSYNTHESIS UDP-GLUCOSE LIPID CARRIER TRANSFERASE"/>
    <property type="match status" value="1"/>
</dbReference>
<comment type="similarity">
    <text evidence="2">Belongs to the bacterial sugar transferase family.</text>
</comment>
<dbReference type="InterPro" id="IPR003362">
    <property type="entry name" value="Bact_transf"/>
</dbReference>
<organism evidence="10 11">
    <name type="scientific">Ruminococcus bromii</name>
    <dbReference type="NCBI Taxonomy" id="40518"/>
    <lineage>
        <taxon>Bacteria</taxon>
        <taxon>Bacillati</taxon>
        <taxon>Bacillota</taxon>
        <taxon>Clostridia</taxon>
        <taxon>Eubacteriales</taxon>
        <taxon>Oscillospiraceae</taxon>
        <taxon>Ruminococcus</taxon>
    </lineage>
</organism>
<gene>
    <name evidence="10" type="primary">pglC</name>
    <name evidence="10" type="ORF">RBATCC27255_01773</name>
</gene>
<dbReference type="Proteomes" id="UP000233425">
    <property type="component" value="Unassembled WGS sequence"/>
</dbReference>
<evidence type="ECO:0000256" key="1">
    <source>
        <dbReference type="ARBA" id="ARBA00004236"/>
    </source>
</evidence>
<keyword evidence="6 8" id="KW-1133">Transmembrane helix</keyword>
<keyword evidence="4 10" id="KW-0808">Transferase</keyword>
<evidence type="ECO:0000256" key="5">
    <source>
        <dbReference type="ARBA" id="ARBA00022692"/>
    </source>
</evidence>
<evidence type="ECO:0000256" key="7">
    <source>
        <dbReference type="ARBA" id="ARBA00023136"/>
    </source>
</evidence>
<comment type="caution">
    <text evidence="10">The sequence shown here is derived from an EMBL/GenBank/DDBJ whole genome shotgun (WGS) entry which is preliminary data.</text>
</comment>
<evidence type="ECO:0000256" key="2">
    <source>
        <dbReference type="ARBA" id="ARBA00006464"/>
    </source>
</evidence>
<feature type="domain" description="Bacterial sugar transferase" evidence="9">
    <location>
        <begin position="30"/>
        <end position="219"/>
    </location>
</feature>
<evidence type="ECO:0000313" key="10">
    <source>
        <dbReference type="EMBL" id="PKD26908.1"/>
    </source>
</evidence>
<evidence type="ECO:0000313" key="11">
    <source>
        <dbReference type="Proteomes" id="UP000233425"/>
    </source>
</evidence>
<sequence length="224" mass="25357">MESAKSKSINKSASPSGHAIKKKPVYDFFKRIFDIVCSLVALIILSPVFLILAILVKATSEGPVFFVHQRVGKGGKTLNIYKFRSMVTNAEELIRQFTPEQKAEYERNFKLEDDPRVTRVGKFMRKTSLDELPQLFNILKGDISVVGPRPVMEVETEIYGNYRDMLLSVKPGLTGFWAANGRSCTTYTRRRAMEICYIKNRSVCFDLKIILKTITSVFKGEGAV</sequence>
<dbReference type="Pfam" id="PF02397">
    <property type="entry name" value="Bac_transf"/>
    <property type="match status" value="1"/>
</dbReference>
<dbReference type="RefSeq" id="WP_101029693.1">
    <property type="nucleotide sequence ID" value="NZ_CABMMZ010000073.1"/>
</dbReference>
<dbReference type="EMBL" id="NNSR01000073">
    <property type="protein sequence ID" value="PKD26908.1"/>
    <property type="molecule type" value="Genomic_DNA"/>
</dbReference>
<dbReference type="EC" id="2.7.8.36" evidence="10"/>
<accession>A0A2N0UIZ4</accession>
<evidence type="ECO:0000256" key="8">
    <source>
        <dbReference type="SAM" id="Phobius"/>
    </source>
</evidence>
<dbReference type="GO" id="GO:0005886">
    <property type="term" value="C:plasma membrane"/>
    <property type="evidence" value="ECO:0007669"/>
    <property type="project" value="UniProtKB-SubCell"/>
</dbReference>
<reference evidence="10" key="1">
    <citation type="journal article" date="2018" name="Environ. Microbiol.">
        <title>Sporulation capability and amylosome conservation among diverse human colonic and rumen isolates of the keystone starch-degrader Ruminococcus bromii.</title>
        <authorList>
            <person name="Mukhopadhya I."/>
            <person name="Morais S."/>
            <person name="Laverde-Gomez J."/>
            <person name="Sheridan P.O."/>
            <person name="Walker A.W."/>
            <person name="Kelly W."/>
            <person name="Klieve A.V."/>
            <person name="Ouwerkerk D."/>
            <person name="Duncan S.H."/>
            <person name="Louis P."/>
            <person name="Koropatkin N."/>
            <person name="Cockburn D."/>
            <person name="Kibler R."/>
            <person name="Cooper P.J."/>
            <person name="Sandoval C."/>
            <person name="Crost E."/>
            <person name="Juge N."/>
            <person name="Bayer E.A."/>
            <person name="Flint H.J."/>
        </authorList>
    </citation>
    <scope>NUCLEOTIDE SEQUENCE [LARGE SCALE GENOMIC DNA]</scope>
    <source>
        <strain evidence="10">ATCC 27255</strain>
    </source>
</reference>
<keyword evidence="3" id="KW-1003">Cell membrane</keyword>
<comment type="subcellular location">
    <subcellularLocation>
        <location evidence="1">Cell membrane</location>
    </subcellularLocation>
</comment>
<evidence type="ECO:0000259" key="9">
    <source>
        <dbReference type="Pfam" id="PF02397"/>
    </source>
</evidence>
<protein>
    <submittedName>
        <fullName evidence="10">Undecaprenyl phosphate N,N'-diacetylbacillosamine 1-phosphate transferase</fullName>
        <ecNumber evidence="10">2.7.8.36</ecNumber>
    </submittedName>
</protein>
<keyword evidence="7 8" id="KW-0472">Membrane</keyword>
<name>A0A2N0UIZ4_9FIRM</name>
<dbReference type="PANTHER" id="PTHR30576:SF4">
    <property type="entry name" value="UNDECAPRENYL-PHOSPHATE GALACTOSE PHOSPHOTRANSFERASE"/>
    <property type="match status" value="1"/>
</dbReference>
<dbReference type="AlphaFoldDB" id="A0A2N0UIZ4"/>
<keyword evidence="11" id="KW-1185">Reference proteome</keyword>
<proteinExistence type="inferred from homology"/>